<keyword evidence="6" id="KW-0472">Membrane</keyword>
<evidence type="ECO:0000313" key="13">
    <source>
        <dbReference type="Ensembl" id="ENSNBRP00000023402.1"/>
    </source>
</evidence>
<evidence type="ECO:0000256" key="4">
    <source>
        <dbReference type="ARBA" id="ARBA00022729"/>
    </source>
</evidence>
<dbReference type="GO" id="GO:0009897">
    <property type="term" value="C:external side of plasma membrane"/>
    <property type="evidence" value="ECO:0007669"/>
    <property type="project" value="TreeGrafter"/>
</dbReference>
<reference evidence="13" key="1">
    <citation type="submission" date="2025-08" db="UniProtKB">
        <authorList>
            <consortium name="Ensembl"/>
        </authorList>
    </citation>
    <scope>IDENTIFICATION</scope>
</reference>
<dbReference type="InterPro" id="IPR003599">
    <property type="entry name" value="Ig_sub"/>
</dbReference>
<evidence type="ECO:0000256" key="1">
    <source>
        <dbReference type="ARBA" id="ARBA00004251"/>
    </source>
</evidence>
<keyword evidence="3" id="KW-0812">Transmembrane</keyword>
<evidence type="ECO:0000256" key="9">
    <source>
        <dbReference type="ARBA" id="ARBA00023180"/>
    </source>
</evidence>
<dbReference type="SMART" id="SM00409">
    <property type="entry name" value="IG"/>
    <property type="match status" value="1"/>
</dbReference>
<dbReference type="GO" id="GO:0042130">
    <property type="term" value="P:negative regulation of T cell proliferation"/>
    <property type="evidence" value="ECO:0007669"/>
    <property type="project" value="TreeGrafter"/>
</dbReference>
<dbReference type="PROSITE" id="PS50835">
    <property type="entry name" value="IG_LIKE"/>
    <property type="match status" value="1"/>
</dbReference>
<evidence type="ECO:0000256" key="8">
    <source>
        <dbReference type="ARBA" id="ARBA00023170"/>
    </source>
</evidence>
<evidence type="ECO:0000256" key="6">
    <source>
        <dbReference type="ARBA" id="ARBA00023136"/>
    </source>
</evidence>
<dbReference type="Gene3D" id="2.60.40.10">
    <property type="entry name" value="Immunoglobulins"/>
    <property type="match status" value="1"/>
</dbReference>
<feature type="chain" id="PRO_5018576113" description="Ig-like domain-containing protein" evidence="11">
    <location>
        <begin position="30"/>
        <end position="160"/>
    </location>
</feature>
<dbReference type="InterPro" id="IPR007110">
    <property type="entry name" value="Ig-like_dom"/>
</dbReference>
<feature type="domain" description="Ig-like" evidence="12">
    <location>
        <begin position="35"/>
        <end position="115"/>
    </location>
</feature>
<proteinExistence type="predicted"/>
<evidence type="ECO:0000256" key="5">
    <source>
        <dbReference type="ARBA" id="ARBA00022989"/>
    </source>
</evidence>
<accession>A0A3Q4I052</accession>
<dbReference type="GO" id="GO:0071222">
    <property type="term" value="P:cellular response to lipopolysaccharide"/>
    <property type="evidence" value="ECO:0007669"/>
    <property type="project" value="TreeGrafter"/>
</dbReference>
<keyword evidence="10" id="KW-0393">Immunoglobulin domain</keyword>
<dbReference type="AlphaFoldDB" id="A0A3Q4I052"/>
<evidence type="ECO:0000256" key="7">
    <source>
        <dbReference type="ARBA" id="ARBA00023157"/>
    </source>
</evidence>
<evidence type="ECO:0000256" key="11">
    <source>
        <dbReference type="SAM" id="SignalP"/>
    </source>
</evidence>
<evidence type="ECO:0000256" key="2">
    <source>
        <dbReference type="ARBA" id="ARBA00022475"/>
    </source>
</evidence>
<evidence type="ECO:0000256" key="10">
    <source>
        <dbReference type="ARBA" id="ARBA00023319"/>
    </source>
</evidence>
<keyword evidence="4 11" id="KW-0732">Signal</keyword>
<keyword evidence="2" id="KW-1003">Cell membrane</keyword>
<evidence type="ECO:0000256" key="3">
    <source>
        <dbReference type="ARBA" id="ARBA00022692"/>
    </source>
</evidence>
<keyword evidence="7" id="KW-1015">Disulfide bond</keyword>
<evidence type="ECO:0000259" key="12">
    <source>
        <dbReference type="PROSITE" id="PS50835"/>
    </source>
</evidence>
<evidence type="ECO:0000313" key="14">
    <source>
        <dbReference type="Proteomes" id="UP000261580"/>
    </source>
</evidence>
<organism evidence="13 14">
    <name type="scientific">Neolamprologus brichardi</name>
    <name type="common">Fairy cichlid</name>
    <name type="synonym">Lamprologus brichardi</name>
    <dbReference type="NCBI Taxonomy" id="32507"/>
    <lineage>
        <taxon>Eukaryota</taxon>
        <taxon>Metazoa</taxon>
        <taxon>Chordata</taxon>
        <taxon>Craniata</taxon>
        <taxon>Vertebrata</taxon>
        <taxon>Euteleostomi</taxon>
        <taxon>Actinopterygii</taxon>
        <taxon>Neopterygii</taxon>
        <taxon>Teleostei</taxon>
        <taxon>Neoteleostei</taxon>
        <taxon>Acanthomorphata</taxon>
        <taxon>Ovalentaria</taxon>
        <taxon>Cichlomorphae</taxon>
        <taxon>Cichliformes</taxon>
        <taxon>Cichlidae</taxon>
        <taxon>African cichlids</taxon>
        <taxon>Pseudocrenilabrinae</taxon>
        <taxon>Lamprologini</taxon>
        <taxon>Neolamprologus</taxon>
    </lineage>
</organism>
<dbReference type="Ensembl" id="ENSNBRT00000024016.1">
    <property type="protein sequence ID" value="ENSNBRP00000023402.1"/>
    <property type="gene ID" value="ENSNBRG00000017917.1"/>
</dbReference>
<dbReference type="GeneTree" id="ENSGT00970000193499"/>
<dbReference type="GO" id="GO:0007166">
    <property type="term" value="P:cell surface receptor signaling pathway"/>
    <property type="evidence" value="ECO:0007669"/>
    <property type="project" value="TreeGrafter"/>
</dbReference>
<dbReference type="GO" id="GO:0031295">
    <property type="term" value="P:T cell costimulation"/>
    <property type="evidence" value="ECO:0007669"/>
    <property type="project" value="TreeGrafter"/>
</dbReference>
<keyword evidence="5" id="KW-1133">Transmembrane helix</keyword>
<dbReference type="InterPro" id="IPR013783">
    <property type="entry name" value="Ig-like_fold"/>
</dbReference>
<dbReference type="GO" id="GO:0006955">
    <property type="term" value="P:immune response"/>
    <property type="evidence" value="ECO:0007669"/>
    <property type="project" value="TreeGrafter"/>
</dbReference>
<dbReference type="SUPFAM" id="SSF48726">
    <property type="entry name" value="Immunoglobulin"/>
    <property type="match status" value="1"/>
</dbReference>
<protein>
    <recommendedName>
        <fullName evidence="12">Ig-like domain-containing protein</fullName>
    </recommendedName>
</protein>
<dbReference type="InterPro" id="IPR013106">
    <property type="entry name" value="Ig_V-set"/>
</dbReference>
<keyword evidence="8" id="KW-0675">Receptor</keyword>
<dbReference type="Proteomes" id="UP000261580">
    <property type="component" value="Unassembled WGS sequence"/>
</dbReference>
<keyword evidence="9" id="KW-0325">Glycoprotein</keyword>
<dbReference type="Pfam" id="PF07686">
    <property type="entry name" value="V-set"/>
    <property type="match status" value="1"/>
</dbReference>
<dbReference type="InterPro" id="IPR051713">
    <property type="entry name" value="T-cell_Activation_Regulation"/>
</dbReference>
<comment type="subcellular location">
    <subcellularLocation>
        <location evidence="1">Cell membrane</location>
        <topology evidence="1">Single-pass type I membrane protein</topology>
    </subcellularLocation>
</comment>
<dbReference type="OMA" id="WRYRESK"/>
<dbReference type="InterPro" id="IPR036179">
    <property type="entry name" value="Ig-like_dom_sf"/>
</dbReference>
<name>A0A3Q4I052_NEOBR</name>
<keyword evidence="14" id="KW-1185">Reference proteome</keyword>
<reference evidence="13" key="2">
    <citation type="submission" date="2025-09" db="UniProtKB">
        <authorList>
            <consortium name="Ensembl"/>
        </authorList>
    </citation>
    <scope>IDENTIFICATION</scope>
</reference>
<feature type="signal peptide" evidence="11">
    <location>
        <begin position="1"/>
        <end position="29"/>
    </location>
</feature>
<dbReference type="PANTHER" id="PTHR25466">
    <property type="entry name" value="T-LYMPHOCYTE ACTIVATION ANTIGEN"/>
    <property type="match status" value="1"/>
</dbReference>
<dbReference type="PANTHER" id="PTHR25466:SF9">
    <property type="entry name" value="FIBRONECTIN TYPE-III DOMAIN-CONTAINING PROTEIN"/>
    <property type="match status" value="1"/>
</dbReference>
<dbReference type="GO" id="GO:0042102">
    <property type="term" value="P:positive regulation of T cell proliferation"/>
    <property type="evidence" value="ECO:0007669"/>
    <property type="project" value="TreeGrafter"/>
</dbReference>
<sequence length="160" mass="18822">MRETDRVWLRCWQFSYITLLLLYHTVTDSVSGLVGENVLLTCVYTNDFPLLENVTVFWYQKDKPVFYILDGVPSDEYQDQMFTGRVLSFPDQYKEQNFSIILKNIQLSDSGFYDCFIPMVGFKSQVHLIVSVLYPLHTQNKSTQLLFIYLTIYLAFFKSC</sequence>